<sequence>MDDVRDDAKGSGYRRIEVLTGPGRRRTWSDDDKARIVSETLQPGVVVTEVARRWQVCPQQVFGWRRKMRLE</sequence>
<keyword evidence="2" id="KW-1185">Reference proteome</keyword>
<dbReference type="AlphaFoldDB" id="A0A502EF14"/>
<dbReference type="InterPro" id="IPR002514">
    <property type="entry name" value="Transposase_8"/>
</dbReference>
<proteinExistence type="predicted"/>
<dbReference type="PANTHER" id="PTHR37936:SF3">
    <property type="entry name" value="TRANSPOSASE INSC FOR INSERTION ELEMENT IS2A-RELATED"/>
    <property type="match status" value="1"/>
</dbReference>
<dbReference type="SUPFAM" id="SSF48295">
    <property type="entry name" value="TrpR-like"/>
    <property type="match status" value="1"/>
</dbReference>
<feature type="non-terminal residue" evidence="1">
    <location>
        <position position="71"/>
    </location>
</feature>
<dbReference type="OrthoDB" id="7267835at2"/>
<dbReference type="GO" id="GO:0004803">
    <property type="term" value="F:transposase activity"/>
    <property type="evidence" value="ECO:0007669"/>
    <property type="project" value="InterPro"/>
</dbReference>
<dbReference type="PANTHER" id="PTHR37936">
    <property type="entry name" value="TRANSPOSASE INSC FOR INSERTION ELEMENT IS2A-RELATED"/>
    <property type="match status" value="1"/>
</dbReference>
<dbReference type="Proteomes" id="UP000317078">
    <property type="component" value="Unassembled WGS sequence"/>
</dbReference>
<reference evidence="1 2" key="1">
    <citation type="journal article" date="2019" name="Environ. Microbiol.">
        <title>Species interactions and distinct microbial communities in high Arctic permafrost affected cryosols are associated with the CH4 and CO2 gas fluxes.</title>
        <authorList>
            <person name="Altshuler I."/>
            <person name="Hamel J."/>
            <person name="Turney S."/>
            <person name="Magnuson E."/>
            <person name="Levesque R."/>
            <person name="Greer C."/>
            <person name="Whyte L.G."/>
        </authorList>
    </citation>
    <scope>NUCLEOTIDE SEQUENCE [LARGE SCALE GENOMIC DNA]</scope>
    <source>
        <strain evidence="1 2">S9.3B</strain>
    </source>
</reference>
<evidence type="ECO:0008006" key="3">
    <source>
        <dbReference type="Google" id="ProtNLM"/>
    </source>
</evidence>
<organism evidence="1 2">
    <name type="scientific">Muricoccus nepalensis</name>
    <dbReference type="NCBI Taxonomy" id="1854500"/>
    <lineage>
        <taxon>Bacteria</taxon>
        <taxon>Pseudomonadati</taxon>
        <taxon>Pseudomonadota</taxon>
        <taxon>Alphaproteobacteria</taxon>
        <taxon>Acetobacterales</taxon>
        <taxon>Roseomonadaceae</taxon>
        <taxon>Muricoccus</taxon>
    </lineage>
</organism>
<dbReference type="GO" id="GO:0006313">
    <property type="term" value="P:DNA transposition"/>
    <property type="evidence" value="ECO:0007669"/>
    <property type="project" value="InterPro"/>
</dbReference>
<gene>
    <name evidence="1" type="ORF">EAH89_30340</name>
</gene>
<dbReference type="RefSeq" id="WP_140887895.1">
    <property type="nucleotide sequence ID" value="NZ_RCZP01000099.1"/>
</dbReference>
<evidence type="ECO:0000313" key="2">
    <source>
        <dbReference type="Proteomes" id="UP000317078"/>
    </source>
</evidence>
<accession>A0A502EF14</accession>
<evidence type="ECO:0000313" key="1">
    <source>
        <dbReference type="EMBL" id="TPG36258.1"/>
    </source>
</evidence>
<protein>
    <recommendedName>
        <fullName evidence="3">Transposase</fullName>
    </recommendedName>
</protein>
<name>A0A502EF14_9PROT</name>
<dbReference type="Pfam" id="PF01527">
    <property type="entry name" value="HTH_Tnp_1"/>
    <property type="match status" value="1"/>
</dbReference>
<comment type="caution">
    <text evidence="1">The sequence shown here is derived from an EMBL/GenBank/DDBJ whole genome shotgun (WGS) entry which is preliminary data.</text>
</comment>
<dbReference type="GO" id="GO:0043565">
    <property type="term" value="F:sequence-specific DNA binding"/>
    <property type="evidence" value="ECO:0007669"/>
    <property type="project" value="InterPro"/>
</dbReference>
<dbReference type="InterPro" id="IPR010921">
    <property type="entry name" value="Trp_repressor/repl_initiator"/>
</dbReference>
<dbReference type="EMBL" id="RCZP01000099">
    <property type="protein sequence ID" value="TPG36258.1"/>
    <property type="molecule type" value="Genomic_DNA"/>
</dbReference>